<dbReference type="SUPFAM" id="SSF57850">
    <property type="entry name" value="RING/U-box"/>
    <property type="match status" value="1"/>
</dbReference>
<protein>
    <submittedName>
        <fullName evidence="10">SH3 domain protein</fullName>
    </submittedName>
</protein>
<feature type="region of interest" description="Disordered" evidence="7">
    <location>
        <begin position="352"/>
        <end position="486"/>
    </location>
</feature>
<feature type="region of interest" description="Disordered" evidence="7">
    <location>
        <begin position="498"/>
        <end position="567"/>
    </location>
</feature>
<dbReference type="Gene3D" id="2.30.30.40">
    <property type="entry name" value="SH3 Domains"/>
    <property type="match status" value="1"/>
</dbReference>
<feature type="region of interest" description="Disordered" evidence="7">
    <location>
        <begin position="856"/>
        <end position="938"/>
    </location>
</feature>
<keyword evidence="4" id="KW-0862">Zinc</keyword>
<keyword evidence="11" id="KW-1185">Reference proteome</keyword>
<dbReference type="GeneID" id="25315657"/>
<dbReference type="PROSITE" id="PS50002">
    <property type="entry name" value="SH3"/>
    <property type="match status" value="1"/>
</dbReference>
<name>A0A0F4YYJ4_RASE3</name>
<reference evidence="10 11" key="1">
    <citation type="submission" date="2015-04" db="EMBL/GenBank/DDBJ databases">
        <authorList>
            <person name="Heijne W.H."/>
            <person name="Fedorova N.D."/>
            <person name="Nierman W.C."/>
            <person name="Vollebregt A.W."/>
            <person name="Zhao Z."/>
            <person name="Wu L."/>
            <person name="Kumar M."/>
            <person name="Stam H."/>
            <person name="van den Berg M.A."/>
            <person name="Pel H.J."/>
        </authorList>
    </citation>
    <scope>NUCLEOTIDE SEQUENCE [LARGE SCALE GENOMIC DNA]</scope>
    <source>
        <strain evidence="10 11">CBS 393.64</strain>
    </source>
</reference>
<dbReference type="OrthoDB" id="1305878at2759"/>
<feature type="compositionally biased region" description="Polar residues" evidence="7">
    <location>
        <begin position="665"/>
        <end position="674"/>
    </location>
</feature>
<dbReference type="InterPro" id="IPR001452">
    <property type="entry name" value="SH3_domain"/>
</dbReference>
<dbReference type="CDD" id="cd02249">
    <property type="entry name" value="ZZ"/>
    <property type="match status" value="1"/>
</dbReference>
<dbReference type="InterPro" id="IPR052256">
    <property type="entry name" value="E3_ubiquitin-ligase_CHFR"/>
</dbReference>
<feature type="compositionally biased region" description="Basic residues" evidence="7">
    <location>
        <begin position="260"/>
        <end position="273"/>
    </location>
</feature>
<feature type="compositionally biased region" description="Basic and acidic residues" evidence="7">
    <location>
        <begin position="162"/>
        <end position="178"/>
    </location>
</feature>
<evidence type="ECO:0000256" key="3">
    <source>
        <dbReference type="ARBA" id="ARBA00022771"/>
    </source>
</evidence>
<dbReference type="SUPFAM" id="SSF50044">
    <property type="entry name" value="SH3-domain"/>
    <property type="match status" value="1"/>
</dbReference>
<feature type="domain" description="SH3" evidence="8">
    <location>
        <begin position="944"/>
        <end position="1005"/>
    </location>
</feature>
<dbReference type="STRING" id="1408163.A0A0F4YYJ4"/>
<feature type="compositionally biased region" description="Basic and acidic residues" evidence="7">
    <location>
        <begin position="200"/>
        <end position="259"/>
    </location>
</feature>
<sequence>MTHRHLQTEMVDVNVYIYRDRSWSGTRSHEDGSVDHSFETSHAVIATAYGVSLSADPTTLSKYLDPWYRSLVNQEPYAVPWILRAPNQERLVVLEALGAVTFDRPTTPPGAAISLWLAHSVLDSVWWTSRRSWFAQAAVRETRPNATVTTLLDMVLKADPGRARSAEEKAEIAKKYKPGDPVLPAEDSAESSAESDEEDRQLLEEVRELSLRDVGGDHGSRPSSSRAREALRDHRARSADSRERSEDERVHRRHEDERRARRQAQHHAARRAAHSSSTVAESSATRRVEHQASLRSLLSSSDVEATTQEEIVRQIIDEGLLDGIDLDNLTQAQEEELSDRLVQIYLSRHPDRANLRRRGSEHSERPRHGEHRRSRSQTVQARSAATASTGQSRHPPASRPHLLEADPDAVARGHRRRASDQGNQRRRTSPIPASQASSSEATLRPAVRSSSDMTNQRPRPSPSGRPRTGESSSASISRHAVGPEGRVSETWIAGGRDRNAQQSLAARQIVSSPRSSSPTLASPTEQSFSASDHGAHSSSAVPDVSSHRSAASRPISSRSNQPRVPSVRYPEPSIACDRCGRSNIQYDLHKHCSRCKEGRYYLCLRCYRLGRGCLHWFGFGLAGQANFEKQLPTSHRSATTLEPPHTLRSQRYRRPEEGRLRSTSDGRQVSSNDPANRLEEGMFCDICLSLANDCFWQCSQCNDGEWGYCQRCVNKGRCCNHPLLPIRRAAADSDSTTPSVDAAPTISTSLSASLGSADLASYHVLSFSTKCDICAHPIPPLSTRFHCLECNEGDYDICTNCYLKLVASGKISKENGHNGWRRCLKGHRMIVVGFEDHEDGQRRVIVRDLVGGRTFKDDYPRTHGSGTNSSSSGALPAVPSPELGSGDWSWKEGQQIRRKKASRSRTAWATASSATTNTNTNAEVGSPTSPTTATTRRLFPPDGGVGLVLCALWSYYPEEDVTDELAFPRGAEITEAENINDEWYWGYYAGSTGLFPGAYCTVIRDVS</sequence>
<evidence type="ECO:0000256" key="6">
    <source>
        <dbReference type="PROSITE-ProRule" id="PRU00228"/>
    </source>
</evidence>
<evidence type="ECO:0000259" key="9">
    <source>
        <dbReference type="PROSITE" id="PS50135"/>
    </source>
</evidence>
<dbReference type="SMART" id="SM00291">
    <property type="entry name" value="ZnF_ZZ"/>
    <property type="match status" value="1"/>
</dbReference>
<comment type="caution">
    <text evidence="10">The sequence shown here is derived from an EMBL/GenBank/DDBJ whole genome shotgun (WGS) entry which is preliminary data.</text>
</comment>
<evidence type="ECO:0000256" key="2">
    <source>
        <dbReference type="ARBA" id="ARBA00022723"/>
    </source>
</evidence>
<dbReference type="GO" id="GO:0004842">
    <property type="term" value="F:ubiquitin-protein transferase activity"/>
    <property type="evidence" value="ECO:0007669"/>
    <property type="project" value="TreeGrafter"/>
</dbReference>
<dbReference type="PROSITE" id="PS50135">
    <property type="entry name" value="ZF_ZZ_2"/>
    <property type="match status" value="1"/>
</dbReference>
<feature type="compositionally biased region" description="Polar residues" evidence="7">
    <location>
        <begin position="376"/>
        <end position="392"/>
    </location>
</feature>
<evidence type="ECO:0000256" key="4">
    <source>
        <dbReference type="ARBA" id="ARBA00022833"/>
    </source>
</evidence>
<feature type="compositionally biased region" description="Low complexity" evidence="7">
    <location>
        <begin position="511"/>
        <end position="540"/>
    </location>
</feature>
<dbReference type="GO" id="GO:0008270">
    <property type="term" value="F:zinc ion binding"/>
    <property type="evidence" value="ECO:0007669"/>
    <property type="project" value="UniProtKB-KW"/>
</dbReference>
<dbReference type="PANTHER" id="PTHR16079">
    <property type="entry name" value="UBIQUITIN LIGASE PROTEIN CHFR"/>
    <property type="match status" value="1"/>
</dbReference>
<gene>
    <name evidence="10" type="ORF">T310_3307</name>
</gene>
<feature type="region of interest" description="Disordered" evidence="7">
    <location>
        <begin position="162"/>
        <end position="287"/>
    </location>
</feature>
<dbReference type="Proteomes" id="UP000053958">
    <property type="component" value="Unassembled WGS sequence"/>
</dbReference>
<dbReference type="GO" id="GO:0005634">
    <property type="term" value="C:nucleus"/>
    <property type="evidence" value="ECO:0007669"/>
    <property type="project" value="TreeGrafter"/>
</dbReference>
<accession>A0A0F4YYJ4</accession>
<dbReference type="InterPro" id="IPR000433">
    <property type="entry name" value="Znf_ZZ"/>
</dbReference>
<feature type="region of interest" description="Disordered" evidence="7">
    <location>
        <begin position="633"/>
        <end position="674"/>
    </location>
</feature>
<evidence type="ECO:0000259" key="8">
    <source>
        <dbReference type="PROSITE" id="PS50002"/>
    </source>
</evidence>
<keyword evidence="3 6" id="KW-0863">Zinc-finger</keyword>
<feature type="compositionally biased region" description="Low complexity" evidence="7">
    <location>
        <begin position="864"/>
        <end position="873"/>
    </location>
</feature>
<keyword evidence="2" id="KW-0479">Metal-binding</keyword>
<feature type="compositionally biased region" description="Low complexity" evidence="7">
    <location>
        <begin position="462"/>
        <end position="473"/>
    </location>
</feature>
<feature type="compositionally biased region" description="Acidic residues" evidence="7">
    <location>
        <begin position="187"/>
        <end position="199"/>
    </location>
</feature>
<dbReference type="EMBL" id="LASV01000132">
    <property type="protein sequence ID" value="KKA22688.1"/>
    <property type="molecule type" value="Genomic_DNA"/>
</dbReference>
<feature type="domain" description="ZZ-type" evidence="9">
    <location>
        <begin position="766"/>
        <end position="837"/>
    </location>
</feature>
<dbReference type="InterPro" id="IPR036028">
    <property type="entry name" value="SH3-like_dom_sf"/>
</dbReference>
<proteinExistence type="predicted"/>
<feature type="compositionally biased region" description="Basic and acidic residues" evidence="7">
    <location>
        <begin position="352"/>
        <end position="367"/>
    </location>
</feature>
<organism evidence="10 11">
    <name type="scientific">Rasamsonia emersonii (strain ATCC 16479 / CBS 393.64 / IMI 116815)</name>
    <dbReference type="NCBI Taxonomy" id="1408163"/>
    <lineage>
        <taxon>Eukaryota</taxon>
        <taxon>Fungi</taxon>
        <taxon>Dikarya</taxon>
        <taxon>Ascomycota</taxon>
        <taxon>Pezizomycotina</taxon>
        <taxon>Eurotiomycetes</taxon>
        <taxon>Eurotiomycetidae</taxon>
        <taxon>Eurotiales</taxon>
        <taxon>Trichocomaceae</taxon>
        <taxon>Rasamsonia</taxon>
    </lineage>
</organism>
<feature type="compositionally biased region" description="Basic and acidic residues" evidence="7">
    <location>
        <begin position="653"/>
        <end position="664"/>
    </location>
</feature>
<feature type="compositionally biased region" description="Polar residues" evidence="7">
    <location>
        <begin position="431"/>
        <end position="441"/>
    </location>
</feature>
<dbReference type="GO" id="GO:0006511">
    <property type="term" value="P:ubiquitin-dependent protein catabolic process"/>
    <property type="evidence" value="ECO:0007669"/>
    <property type="project" value="TreeGrafter"/>
</dbReference>
<feature type="compositionally biased region" description="Low complexity" evidence="7">
    <location>
        <begin position="547"/>
        <end position="559"/>
    </location>
</feature>
<dbReference type="AlphaFoldDB" id="A0A0F4YYJ4"/>
<evidence type="ECO:0000256" key="1">
    <source>
        <dbReference type="ARBA" id="ARBA00022443"/>
    </source>
</evidence>
<dbReference type="RefSeq" id="XP_013329300.1">
    <property type="nucleotide sequence ID" value="XM_013473846.1"/>
</dbReference>
<evidence type="ECO:0000256" key="7">
    <source>
        <dbReference type="SAM" id="MobiDB-lite"/>
    </source>
</evidence>
<dbReference type="SMART" id="SM00326">
    <property type="entry name" value="SH3"/>
    <property type="match status" value="1"/>
</dbReference>
<evidence type="ECO:0000313" key="11">
    <source>
        <dbReference type="Proteomes" id="UP000053958"/>
    </source>
</evidence>
<feature type="compositionally biased region" description="Low complexity" evidence="7">
    <location>
        <begin position="904"/>
        <end position="937"/>
    </location>
</feature>
<dbReference type="CDD" id="cd00174">
    <property type="entry name" value="SH3"/>
    <property type="match status" value="1"/>
</dbReference>
<dbReference type="GO" id="GO:0016567">
    <property type="term" value="P:protein ubiquitination"/>
    <property type="evidence" value="ECO:0007669"/>
    <property type="project" value="TreeGrafter"/>
</dbReference>
<evidence type="ECO:0000313" key="10">
    <source>
        <dbReference type="EMBL" id="KKA22688.1"/>
    </source>
</evidence>
<evidence type="ECO:0000256" key="5">
    <source>
        <dbReference type="PROSITE-ProRule" id="PRU00192"/>
    </source>
</evidence>
<dbReference type="PANTHER" id="PTHR16079:SF4">
    <property type="entry name" value="E3 UBIQUITIN-PROTEIN LIGASE CHFR"/>
    <property type="match status" value="1"/>
</dbReference>
<keyword evidence="1 5" id="KW-0728">SH3 domain</keyword>